<keyword evidence="1" id="KW-0378">Hydrolase</keyword>
<dbReference type="InterPro" id="IPR023214">
    <property type="entry name" value="HAD_sf"/>
</dbReference>
<dbReference type="InterPro" id="IPR036412">
    <property type="entry name" value="HAD-like_sf"/>
</dbReference>
<gene>
    <name evidence="1" type="ORF">E1283_09015</name>
</gene>
<dbReference type="SUPFAM" id="SSF56784">
    <property type="entry name" value="HAD-like"/>
    <property type="match status" value="1"/>
</dbReference>
<dbReference type="PANTHER" id="PTHR43611">
    <property type="entry name" value="ALPHA-D-GLUCOSE 1-PHOSPHATE PHOSPHATASE"/>
    <property type="match status" value="1"/>
</dbReference>
<dbReference type="OrthoDB" id="9797415at2"/>
<proteinExistence type="predicted"/>
<protein>
    <submittedName>
        <fullName evidence="1">HAD family hydrolase</fullName>
    </submittedName>
</protein>
<dbReference type="PANTHER" id="PTHR43611:SF3">
    <property type="entry name" value="FLAVIN MONONUCLEOTIDE HYDROLASE 1, CHLOROPLATIC"/>
    <property type="match status" value="1"/>
</dbReference>
<sequence>MTEPPFGALLCDIDGVLRHWPPLDEIERAAGLPVGAVAAVAFTPPLIDAAITGRTTDAEWRAAIVAELAAAHGSADAAEAAVAGWSAVLPRVDHEVVALLTALRGVIPVALVSNATTRLDEDLARIGLADVADAIVNTSALGVAKPDPRVYALAADRVGVPAARCLFVDDTEANVVAARAAGMTGVHFRTAADLRLALTGTSQPG</sequence>
<dbReference type="Gene3D" id="3.40.50.1000">
    <property type="entry name" value="HAD superfamily/HAD-like"/>
    <property type="match status" value="1"/>
</dbReference>
<keyword evidence="2" id="KW-1185">Reference proteome</keyword>
<dbReference type="Pfam" id="PF00702">
    <property type="entry name" value="Hydrolase"/>
    <property type="match status" value="1"/>
</dbReference>
<reference evidence="1 2" key="1">
    <citation type="submission" date="2019-03" db="EMBL/GenBank/DDBJ databases">
        <title>Draft genome sequences of novel Actinobacteria.</title>
        <authorList>
            <person name="Sahin N."/>
            <person name="Ay H."/>
            <person name="Saygin H."/>
        </authorList>
    </citation>
    <scope>NUCLEOTIDE SEQUENCE [LARGE SCALE GENOMIC DNA]</scope>
    <source>
        <strain evidence="1 2">DSM 41900</strain>
    </source>
</reference>
<dbReference type="NCBIfam" id="TIGR01509">
    <property type="entry name" value="HAD-SF-IA-v3"/>
    <property type="match status" value="1"/>
</dbReference>
<dbReference type="Proteomes" id="UP000295345">
    <property type="component" value="Unassembled WGS sequence"/>
</dbReference>
<accession>A0A4R4TGV2</accession>
<dbReference type="GO" id="GO:0016787">
    <property type="term" value="F:hydrolase activity"/>
    <property type="evidence" value="ECO:0007669"/>
    <property type="project" value="UniProtKB-KW"/>
</dbReference>
<dbReference type="RefSeq" id="WP_132817405.1">
    <property type="nucleotide sequence ID" value="NZ_SMKI01000069.1"/>
</dbReference>
<dbReference type="AlphaFoldDB" id="A0A4R4TGV2"/>
<dbReference type="InterPro" id="IPR006439">
    <property type="entry name" value="HAD-SF_hydro_IA"/>
</dbReference>
<comment type="caution">
    <text evidence="1">The sequence shown here is derived from an EMBL/GenBank/DDBJ whole genome shotgun (WGS) entry which is preliminary data.</text>
</comment>
<evidence type="ECO:0000313" key="2">
    <source>
        <dbReference type="Proteomes" id="UP000295345"/>
    </source>
</evidence>
<dbReference type="PRINTS" id="PR00413">
    <property type="entry name" value="HADHALOGNASE"/>
</dbReference>
<evidence type="ECO:0000313" key="1">
    <source>
        <dbReference type="EMBL" id="TDC76777.1"/>
    </source>
</evidence>
<name>A0A4R4TGV2_9ACTN</name>
<dbReference type="EMBL" id="SMKI01000069">
    <property type="protein sequence ID" value="TDC76777.1"/>
    <property type="molecule type" value="Genomic_DNA"/>
</dbReference>
<organism evidence="1 2">
    <name type="scientific">Streptomyces hainanensis</name>
    <dbReference type="NCBI Taxonomy" id="402648"/>
    <lineage>
        <taxon>Bacteria</taxon>
        <taxon>Bacillati</taxon>
        <taxon>Actinomycetota</taxon>
        <taxon>Actinomycetes</taxon>
        <taxon>Kitasatosporales</taxon>
        <taxon>Streptomycetaceae</taxon>
        <taxon>Streptomyces</taxon>
    </lineage>
</organism>